<name>A0ABX4QTQ2_9ACTN</name>
<gene>
    <name evidence="2" type="ORF">CXG46_17590</name>
</gene>
<dbReference type="CDD" id="cd01097">
    <property type="entry name" value="Tetrahydromethanopterin_reductase"/>
    <property type="match status" value="1"/>
</dbReference>
<proteinExistence type="predicted"/>
<feature type="domain" description="Luciferase-like" evidence="1">
    <location>
        <begin position="13"/>
        <end position="309"/>
    </location>
</feature>
<reference evidence="2 3" key="1">
    <citation type="submission" date="2017-12" db="EMBL/GenBank/DDBJ databases">
        <title>Pharmacopeia of the Arctic Ocean.</title>
        <authorList>
            <person name="Collins E."/>
            <person name="Ducluzeau A.-L."/>
        </authorList>
    </citation>
    <scope>NUCLEOTIDE SEQUENCE [LARGE SCALE GENOMIC DNA]</scope>
    <source>
        <strain evidence="2 3">DSM 23325</strain>
    </source>
</reference>
<comment type="caution">
    <text evidence="2">The sequence shown here is derived from an EMBL/GenBank/DDBJ whole genome shotgun (WGS) entry which is preliminary data.</text>
</comment>
<dbReference type="InterPro" id="IPR050564">
    <property type="entry name" value="F420-G6PD/mer"/>
</dbReference>
<dbReference type="InterPro" id="IPR036661">
    <property type="entry name" value="Luciferase-like_sf"/>
</dbReference>
<evidence type="ECO:0000259" key="1">
    <source>
        <dbReference type="Pfam" id="PF00296"/>
    </source>
</evidence>
<dbReference type="Proteomes" id="UP000233565">
    <property type="component" value="Unassembled WGS sequence"/>
</dbReference>
<dbReference type="PANTHER" id="PTHR43244:SF2">
    <property type="entry name" value="CONSERVED HYPOTHETICAL ALANINE AND PROLINE-RICH PROTEIN"/>
    <property type="match status" value="1"/>
</dbReference>
<dbReference type="Pfam" id="PF00296">
    <property type="entry name" value="Bac_luciferase"/>
    <property type="match status" value="1"/>
</dbReference>
<dbReference type="InterPro" id="IPR011251">
    <property type="entry name" value="Luciferase-like_dom"/>
</dbReference>
<dbReference type="EMBL" id="PJBV01000035">
    <property type="protein sequence ID" value="PKH38017.1"/>
    <property type="molecule type" value="Genomic_DNA"/>
</dbReference>
<keyword evidence="3" id="KW-1185">Reference proteome</keyword>
<sequence length="346" mass="37361">MPTPSPGRSRGLVLLGGDLDLVQDVTRRAEAAGFDSVWTTEFYERTATVSLAAMSMVSSRVVLGSAIAYAVGRSPLVLSAEARDLDELSRGRLILGLGTGTRTMQRDWHGSDPTAPARRVEELVPLLRRLWSMDDTGVLHDGDFYHLALTPTAAVRPPLRADIPVYLAGVNPRMVRAAGSVADGLVGHPIFSRRYVEDVVRPALDDGAARADRSRSVPIAGYVICSINEDPDVALRWAKAQIGFYAVVRTYLPAFAVHGLESMAADAREAWSRRDIDAMIAAVPDDVVELFAVAGTPDEVPQQLHERFDGLYEQTLLYSPSFGLDVAQLQGNVEAIMELLAPGGAA</sequence>
<evidence type="ECO:0000313" key="3">
    <source>
        <dbReference type="Proteomes" id="UP000233565"/>
    </source>
</evidence>
<evidence type="ECO:0000313" key="2">
    <source>
        <dbReference type="EMBL" id="PKH38017.1"/>
    </source>
</evidence>
<organism evidence="2 3">
    <name type="scientific">Nocardioides alpinus</name>
    <dbReference type="NCBI Taxonomy" id="748909"/>
    <lineage>
        <taxon>Bacteria</taxon>
        <taxon>Bacillati</taxon>
        <taxon>Actinomycetota</taxon>
        <taxon>Actinomycetes</taxon>
        <taxon>Propionibacteriales</taxon>
        <taxon>Nocardioidaceae</taxon>
        <taxon>Nocardioides</taxon>
    </lineage>
</organism>
<dbReference type="PANTHER" id="PTHR43244">
    <property type="match status" value="1"/>
</dbReference>
<protein>
    <submittedName>
        <fullName evidence="2">LLM class flavin-dependent oxidoreductase</fullName>
    </submittedName>
</protein>
<dbReference type="SUPFAM" id="SSF51679">
    <property type="entry name" value="Bacterial luciferase-like"/>
    <property type="match status" value="1"/>
</dbReference>
<accession>A0ABX4QTQ2</accession>
<dbReference type="Gene3D" id="3.20.20.30">
    <property type="entry name" value="Luciferase-like domain"/>
    <property type="match status" value="1"/>
</dbReference>